<dbReference type="Pfam" id="PF03061">
    <property type="entry name" value="4HBT"/>
    <property type="match status" value="1"/>
</dbReference>
<protein>
    <submittedName>
        <fullName evidence="3">PaaI family thioesterase</fullName>
    </submittedName>
</protein>
<organism evidence="3 4">
    <name type="scientific">Alicyclobacillus fastidiosus</name>
    <dbReference type="NCBI Taxonomy" id="392011"/>
    <lineage>
        <taxon>Bacteria</taxon>
        <taxon>Bacillati</taxon>
        <taxon>Bacillota</taxon>
        <taxon>Bacilli</taxon>
        <taxon>Bacillales</taxon>
        <taxon>Alicyclobacillaceae</taxon>
        <taxon>Alicyclobacillus</taxon>
    </lineage>
</organism>
<dbReference type="RefSeq" id="WP_268007975.1">
    <property type="nucleotide sequence ID" value="NZ_BSUT01000001.1"/>
</dbReference>
<keyword evidence="1" id="KW-0378">Hydrolase</keyword>
<dbReference type="CDD" id="cd03443">
    <property type="entry name" value="PaaI_thioesterase"/>
    <property type="match status" value="1"/>
</dbReference>
<accession>A0ABY6ZQ49</accession>
<evidence type="ECO:0000313" key="3">
    <source>
        <dbReference type="EMBL" id="WAH44075.1"/>
    </source>
</evidence>
<dbReference type="SUPFAM" id="SSF54637">
    <property type="entry name" value="Thioesterase/thiol ester dehydrase-isomerase"/>
    <property type="match status" value="1"/>
</dbReference>
<dbReference type="Gene3D" id="3.10.129.10">
    <property type="entry name" value="Hotdog Thioesterase"/>
    <property type="match status" value="1"/>
</dbReference>
<dbReference type="InterPro" id="IPR003736">
    <property type="entry name" value="PAAI_dom"/>
</dbReference>
<name>A0ABY6ZQ49_9BACL</name>
<gene>
    <name evidence="3" type="ORF">NZD89_12235</name>
</gene>
<dbReference type="InterPro" id="IPR006683">
    <property type="entry name" value="Thioestr_dom"/>
</dbReference>
<dbReference type="EMBL" id="CP104067">
    <property type="protein sequence ID" value="WAH44075.1"/>
    <property type="molecule type" value="Genomic_DNA"/>
</dbReference>
<evidence type="ECO:0000313" key="4">
    <source>
        <dbReference type="Proteomes" id="UP001164761"/>
    </source>
</evidence>
<reference evidence="3" key="1">
    <citation type="submission" date="2022-08" db="EMBL/GenBank/DDBJ databases">
        <title>Alicyclobacillus fastidiosus DSM 17978, complete genome.</title>
        <authorList>
            <person name="Wang Q."/>
            <person name="Cai R."/>
            <person name="Wang Z."/>
        </authorList>
    </citation>
    <scope>NUCLEOTIDE SEQUENCE</scope>
    <source>
        <strain evidence="3">DSM 17978</strain>
    </source>
</reference>
<dbReference type="InterPro" id="IPR029069">
    <property type="entry name" value="HotDog_dom_sf"/>
</dbReference>
<dbReference type="Proteomes" id="UP001164761">
    <property type="component" value="Chromosome"/>
</dbReference>
<evidence type="ECO:0000259" key="2">
    <source>
        <dbReference type="Pfam" id="PF03061"/>
    </source>
</evidence>
<proteinExistence type="predicted"/>
<dbReference type="NCBIfam" id="TIGR00369">
    <property type="entry name" value="unchar_dom_1"/>
    <property type="match status" value="1"/>
</dbReference>
<evidence type="ECO:0000256" key="1">
    <source>
        <dbReference type="ARBA" id="ARBA00022801"/>
    </source>
</evidence>
<feature type="domain" description="Thioesterase" evidence="2">
    <location>
        <begin position="74"/>
        <end position="145"/>
    </location>
</feature>
<sequence length="160" mass="18002">MAEDAVRDIVDTLSTFSEEQLREVQRIVQVLSSGECVNRLHYFARFLGIHWNEGGQCTMTLGTYNENTYKVAQGGALYTFADVAIGFEILKKLRDQEKVFTVEMKMNFLKQGTGKSLSASVDFLHWGRTTVVAQCSIIDTQLKTVAHAVGTFIVVRERET</sequence>
<keyword evidence="4" id="KW-1185">Reference proteome</keyword>